<dbReference type="InterPro" id="IPR000014">
    <property type="entry name" value="PAS"/>
</dbReference>
<evidence type="ECO:0000256" key="4">
    <source>
        <dbReference type="ARBA" id="ARBA00022777"/>
    </source>
</evidence>
<reference evidence="9 10" key="1">
    <citation type="submission" date="2020-04" db="EMBL/GenBank/DDBJ databases">
        <title>Genome sequencing of novel species.</title>
        <authorList>
            <person name="Heo J."/>
            <person name="Kim S.-J."/>
            <person name="Kim J.-S."/>
            <person name="Hong S.-B."/>
            <person name="Kwon S.-W."/>
        </authorList>
    </citation>
    <scope>NUCLEOTIDE SEQUENCE [LARGE SCALE GENOMIC DNA]</scope>
    <source>
        <strain evidence="9 10">F39-2</strain>
    </source>
</reference>
<evidence type="ECO:0000313" key="10">
    <source>
        <dbReference type="Proteomes" id="UP000503278"/>
    </source>
</evidence>
<dbReference type="GO" id="GO:0030295">
    <property type="term" value="F:protein kinase activator activity"/>
    <property type="evidence" value="ECO:0007669"/>
    <property type="project" value="TreeGrafter"/>
</dbReference>
<dbReference type="GO" id="GO:0016020">
    <property type="term" value="C:membrane"/>
    <property type="evidence" value="ECO:0007669"/>
    <property type="project" value="UniProtKB-SubCell"/>
</dbReference>
<dbReference type="CDD" id="cd06225">
    <property type="entry name" value="HAMP"/>
    <property type="match status" value="1"/>
</dbReference>
<dbReference type="InterPro" id="IPR003660">
    <property type="entry name" value="HAMP_dom"/>
</dbReference>
<dbReference type="Pfam" id="PF00672">
    <property type="entry name" value="HAMP"/>
    <property type="match status" value="1"/>
</dbReference>
<evidence type="ECO:0000259" key="7">
    <source>
        <dbReference type="PROSITE" id="PS50113"/>
    </source>
</evidence>
<keyword evidence="4" id="KW-0418">Kinase</keyword>
<sequence>MLPAYFKNTSISKKLYFSVGIMAFLIIVELCALSFALSTLSAIRAFVGGEGLWSKAQKDATQHLRLYAYSGNEDDYYSFQHYLKVPLGDGKARVALEKPEPDISSARQGLLEGRNHPNDIDGMIKLMLRFHDNAYLAQTIHYWTLAENSLKKLIPLANQLHQATRAGTLTEAQKNIFRNKINQINDEITPMEDGFSFTLGEGSRWLENWVLRILVSLALTVEVTGILIAVSVSRSIQKGLSAVVSVAERMAKGLLDRRVQVYSSDEIGRLATAFNTMAGHLDGTVSQLQDSETRLRSFFESSRACHVLLDKELNISAFNKPAVEFARKHCNLELKQGIPAHQWVQTDRLLSFMTHCEMAMEGQLVEIETKIIYSNGENIWWSLIFEGACNTAGEVIGVSYHATDITRRVQQEQEIKAQNETLKQIAFIQSHEMRRPVASILGLINIFEVEDYVVTKDELLLLKKATEELDAQIHKIVDDINFKTV</sequence>
<gene>
    <name evidence="9" type="ORF">HH214_18160</name>
</gene>
<evidence type="ECO:0000256" key="5">
    <source>
        <dbReference type="ARBA" id="ARBA00023136"/>
    </source>
</evidence>
<keyword evidence="10" id="KW-1185">Reference proteome</keyword>
<dbReference type="InterPro" id="IPR035965">
    <property type="entry name" value="PAS-like_dom_sf"/>
</dbReference>
<protein>
    <recommendedName>
        <fullName evidence="2">histidine kinase</fullName>
        <ecNumber evidence="2">2.7.13.3</ecNumber>
    </recommendedName>
</protein>
<dbReference type="GO" id="GO:0000156">
    <property type="term" value="F:phosphorelay response regulator activity"/>
    <property type="evidence" value="ECO:0007669"/>
    <property type="project" value="TreeGrafter"/>
</dbReference>
<dbReference type="PANTHER" id="PTHR42878:SF15">
    <property type="entry name" value="BACTERIOPHYTOCHROME"/>
    <property type="match status" value="1"/>
</dbReference>
<dbReference type="PROSITE" id="PS50885">
    <property type="entry name" value="HAMP"/>
    <property type="match status" value="1"/>
</dbReference>
<feature type="domain" description="PAC" evidence="7">
    <location>
        <begin position="365"/>
        <end position="417"/>
    </location>
</feature>
<dbReference type="GO" id="GO:0004673">
    <property type="term" value="F:protein histidine kinase activity"/>
    <property type="evidence" value="ECO:0007669"/>
    <property type="project" value="UniProtKB-EC"/>
</dbReference>
<feature type="transmembrane region" description="Helical" evidence="6">
    <location>
        <begin position="209"/>
        <end position="232"/>
    </location>
</feature>
<evidence type="ECO:0000256" key="3">
    <source>
        <dbReference type="ARBA" id="ARBA00022679"/>
    </source>
</evidence>
<keyword evidence="3" id="KW-0808">Transferase</keyword>
<dbReference type="RefSeq" id="WP_169610037.1">
    <property type="nucleotide sequence ID" value="NZ_CP051682.1"/>
</dbReference>
<dbReference type="Proteomes" id="UP000503278">
    <property type="component" value="Chromosome"/>
</dbReference>
<dbReference type="Gene3D" id="6.10.340.10">
    <property type="match status" value="1"/>
</dbReference>
<feature type="domain" description="HAMP" evidence="8">
    <location>
        <begin position="234"/>
        <end position="286"/>
    </location>
</feature>
<dbReference type="EC" id="2.7.13.3" evidence="2"/>
<proteinExistence type="predicted"/>
<dbReference type="AlphaFoldDB" id="A0A7L5E3P9"/>
<comment type="catalytic activity">
    <reaction evidence="1">
        <text>ATP + protein L-histidine = ADP + protein N-phospho-L-histidine.</text>
        <dbReference type="EC" id="2.7.13.3"/>
    </reaction>
</comment>
<dbReference type="PANTHER" id="PTHR42878">
    <property type="entry name" value="TWO-COMPONENT HISTIDINE KINASE"/>
    <property type="match status" value="1"/>
</dbReference>
<dbReference type="SMART" id="SM00304">
    <property type="entry name" value="HAMP"/>
    <property type="match status" value="1"/>
</dbReference>
<dbReference type="Gene3D" id="3.30.450.20">
    <property type="entry name" value="PAS domain"/>
    <property type="match status" value="1"/>
</dbReference>
<dbReference type="InterPro" id="IPR000700">
    <property type="entry name" value="PAS-assoc_C"/>
</dbReference>
<keyword evidence="6" id="KW-1133">Transmembrane helix</keyword>
<dbReference type="SUPFAM" id="SSF55785">
    <property type="entry name" value="PYP-like sensor domain (PAS domain)"/>
    <property type="match status" value="1"/>
</dbReference>
<accession>A0A7L5E3P9</accession>
<dbReference type="SUPFAM" id="SSF158472">
    <property type="entry name" value="HAMP domain-like"/>
    <property type="match status" value="1"/>
</dbReference>
<dbReference type="KEGG" id="mrob:HH214_18160"/>
<keyword evidence="6" id="KW-0812">Transmembrane</keyword>
<keyword evidence="5 6" id="KW-0472">Membrane</keyword>
<evidence type="ECO:0000256" key="1">
    <source>
        <dbReference type="ARBA" id="ARBA00000085"/>
    </source>
</evidence>
<feature type="transmembrane region" description="Helical" evidence="6">
    <location>
        <begin position="15"/>
        <end position="37"/>
    </location>
</feature>
<evidence type="ECO:0000259" key="8">
    <source>
        <dbReference type="PROSITE" id="PS50885"/>
    </source>
</evidence>
<organism evidence="9 10">
    <name type="scientific">Mucilaginibacter robiniae</name>
    <dbReference type="NCBI Taxonomy" id="2728022"/>
    <lineage>
        <taxon>Bacteria</taxon>
        <taxon>Pseudomonadati</taxon>
        <taxon>Bacteroidota</taxon>
        <taxon>Sphingobacteriia</taxon>
        <taxon>Sphingobacteriales</taxon>
        <taxon>Sphingobacteriaceae</taxon>
        <taxon>Mucilaginibacter</taxon>
    </lineage>
</organism>
<dbReference type="NCBIfam" id="TIGR00229">
    <property type="entry name" value="sensory_box"/>
    <property type="match status" value="1"/>
</dbReference>
<dbReference type="EMBL" id="CP051682">
    <property type="protein sequence ID" value="QJD97661.1"/>
    <property type="molecule type" value="Genomic_DNA"/>
</dbReference>
<dbReference type="PROSITE" id="PS50113">
    <property type="entry name" value="PAC"/>
    <property type="match status" value="1"/>
</dbReference>
<evidence type="ECO:0000256" key="2">
    <source>
        <dbReference type="ARBA" id="ARBA00012438"/>
    </source>
</evidence>
<evidence type="ECO:0000256" key="6">
    <source>
        <dbReference type="SAM" id="Phobius"/>
    </source>
</evidence>
<dbReference type="InterPro" id="IPR050351">
    <property type="entry name" value="BphY/WalK/GraS-like"/>
</dbReference>
<evidence type="ECO:0000313" key="9">
    <source>
        <dbReference type="EMBL" id="QJD97661.1"/>
    </source>
</evidence>
<name>A0A7L5E3P9_9SPHI</name>
<dbReference type="GO" id="GO:0007234">
    <property type="term" value="P:osmosensory signaling via phosphorelay pathway"/>
    <property type="evidence" value="ECO:0007669"/>
    <property type="project" value="TreeGrafter"/>
</dbReference>